<dbReference type="VEuPathDB" id="TrichDB:TVAGG3_0761500"/>
<dbReference type="SMR" id="A2FDA1"/>
<organism evidence="2 3">
    <name type="scientific">Trichomonas vaginalis (strain ATCC PRA-98 / G3)</name>
    <dbReference type="NCBI Taxonomy" id="412133"/>
    <lineage>
        <taxon>Eukaryota</taxon>
        <taxon>Metamonada</taxon>
        <taxon>Parabasalia</taxon>
        <taxon>Trichomonadida</taxon>
        <taxon>Trichomonadidae</taxon>
        <taxon>Trichomonas</taxon>
    </lineage>
</organism>
<evidence type="ECO:0000256" key="1">
    <source>
        <dbReference type="SAM" id="Coils"/>
    </source>
</evidence>
<dbReference type="InParanoid" id="A2FDA1"/>
<reference evidence="2" key="1">
    <citation type="submission" date="2006-10" db="EMBL/GenBank/DDBJ databases">
        <authorList>
            <person name="Amadeo P."/>
            <person name="Zhao Q."/>
            <person name="Wortman J."/>
            <person name="Fraser-Liggett C."/>
            <person name="Carlton J."/>
        </authorList>
    </citation>
    <scope>NUCLEOTIDE SEQUENCE</scope>
    <source>
        <strain evidence="2">G3</strain>
    </source>
</reference>
<dbReference type="EMBL" id="DS113729">
    <property type="protein sequence ID" value="EAX97103.1"/>
    <property type="molecule type" value="Genomic_DNA"/>
</dbReference>
<protein>
    <submittedName>
        <fullName evidence="2">Uncharacterized protein</fullName>
    </submittedName>
</protein>
<evidence type="ECO:0000313" key="2">
    <source>
        <dbReference type="EMBL" id="EAX97103.1"/>
    </source>
</evidence>
<dbReference type="Proteomes" id="UP000001542">
    <property type="component" value="Unassembled WGS sequence"/>
</dbReference>
<sequence>MSEEEPGKVEPKKISFSLKSDLTIRALASLGIKEEELSMPNLSELKAQYKTTELANKVYQRKIQNRNDLIDKITEQRKNLQSEGDEKPLKADGTILKEKRAYEFTTTLIEQKNETNNKTLKRLAINQLRHTLYQAKN</sequence>
<evidence type="ECO:0000313" key="3">
    <source>
        <dbReference type="Proteomes" id="UP000001542"/>
    </source>
</evidence>
<keyword evidence="3" id="KW-1185">Reference proteome</keyword>
<dbReference type="VEuPathDB" id="TrichDB:TVAG_451410"/>
<dbReference type="AlphaFoldDB" id="A2FDA1"/>
<accession>A2FDA1</accession>
<proteinExistence type="predicted"/>
<dbReference type="OrthoDB" id="10676176at2759"/>
<name>A2FDA1_TRIV3</name>
<feature type="coiled-coil region" evidence="1">
    <location>
        <begin position="42"/>
        <end position="83"/>
    </location>
</feature>
<reference evidence="2" key="2">
    <citation type="journal article" date="2007" name="Science">
        <title>Draft genome sequence of the sexually transmitted pathogen Trichomonas vaginalis.</title>
        <authorList>
            <person name="Carlton J.M."/>
            <person name="Hirt R.P."/>
            <person name="Silva J.C."/>
            <person name="Delcher A.L."/>
            <person name="Schatz M."/>
            <person name="Zhao Q."/>
            <person name="Wortman J.R."/>
            <person name="Bidwell S.L."/>
            <person name="Alsmark U.C.M."/>
            <person name="Besteiro S."/>
            <person name="Sicheritz-Ponten T."/>
            <person name="Noel C.J."/>
            <person name="Dacks J.B."/>
            <person name="Foster P.G."/>
            <person name="Simillion C."/>
            <person name="Van de Peer Y."/>
            <person name="Miranda-Saavedra D."/>
            <person name="Barton G.J."/>
            <person name="Westrop G.D."/>
            <person name="Mueller S."/>
            <person name="Dessi D."/>
            <person name="Fiori P.L."/>
            <person name="Ren Q."/>
            <person name="Paulsen I."/>
            <person name="Zhang H."/>
            <person name="Bastida-Corcuera F.D."/>
            <person name="Simoes-Barbosa A."/>
            <person name="Brown M.T."/>
            <person name="Hayes R.D."/>
            <person name="Mukherjee M."/>
            <person name="Okumura C.Y."/>
            <person name="Schneider R."/>
            <person name="Smith A.J."/>
            <person name="Vanacova S."/>
            <person name="Villalvazo M."/>
            <person name="Haas B.J."/>
            <person name="Pertea M."/>
            <person name="Feldblyum T.V."/>
            <person name="Utterback T.R."/>
            <person name="Shu C.L."/>
            <person name="Osoegawa K."/>
            <person name="de Jong P.J."/>
            <person name="Hrdy I."/>
            <person name="Horvathova L."/>
            <person name="Zubacova Z."/>
            <person name="Dolezal P."/>
            <person name="Malik S.B."/>
            <person name="Logsdon J.M. Jr."/>
            <person name="Henze K."/>
            <person name="Gupta A."/>
            <person name="Wang C.C."/>
            <person name="Dunne R.L."/>
            <person name="Upcroft J.A."/>
            <person name="Upcroft P."/>
            <person name="White O."/>
            <person name="Salzberg S.L."/>
            <person name="Tang P."/>
            <person name="Chiu C.-H."/>
            <person name="Lee Y.-S."/>
            <person name="Embley T.M."/>
            <person name="Coombs G.H."/>
            <person name="Mottram J.C."/>
            <person name="Tachezy J."/>
            <person name="Fraser-Liggett C.M."/>
            <person name="Johnson P.J."/>
        </authorList>
    </citation>
    <scope>NUCLEOTIDE SEQUENCE [LARGE SCALE GENOMIC DNA]</scope>
    <source>
        <strain evidence="2">G3</strain>
    </source>
</reference>
<gene>
    <name evidence="2" type="ORF">TVAG_451410</name>
</gene>
<keyword evidence="1" id="KW-0175">Coiled coil</keyword>